<keyword evidence="2" id="KW-1185">Reference proteome</keyword>
<evidence type="ECO:0000313" key="1">
    <source>
        <dbReference type="EMBL" id="KAK4029874.1"/>
    </source>
</evidence>
<organism evidence="1 2">
    <name type="scientific">Daphnia magna</name>
    <dbReference type="NCBI Taxonomy" id="35525"/>
    <lineage>
        <taxon>Eukaryota</taxon>
        <taxon>Metazoa</taxon>
        <taxon>Ecdysozoa</taxon>
        <taxon>Arthropoda</taxon>
        <taxon>Crustacea</taxon>
        <taxon>Branchiopoda</taxon>
        <taxon>Diplostraca</taxon>
        <taxon>Cladocera</taxon>
        <taxon>Anomopoda</taxon>
        <taxon>Daphniidae</taxon>
        <taxon>Daphnia</taxon>
    </lineage>
</organism>
<dbReference type="EMBL" id="JAOYFB010000039">
    <property type="protein sequence ID" value="KAK4029874.1"/>
    <property type="molecule type" value="Genomic_DNA"/>
</dbReference>
<dbReference type="Proteomes" id="UP001234178">
    <property type="component" value="Unassembled WGS sequence"/>
</dbReference>
<proteinExistence type="predicted"/>
<name>A0ABR0AXM0_9CRUS</name>
<evidence type="ECO:0000313" key="2">
    <source>
        <dbReference type="Proteomes" id="UP001234178"/>
    </source>
</evidence>
<sequence length="116" mass="13364">MEIGGQPPMKINNMDMMIHIDRTAQFHRCKIRPKNGEGFEAEIETKVWSNVEQVLTKMTVGKISQSRQEKVDNKIARYELLDCPIVALSSYNANKLKLRLIQCQLTFPFTRLGILI</sequence>
<reference evidence="1 2" key="1">
    <citation type="journal article" date="2023" name="Nucleic Acids Res.">
        <title>The hologenome of Daphnia magna reveals possible DNA methylation and microbiome-mediated evolution of the host genome.</title>
        <authorList>
            <person name="Chaturvedi A."/>
            <person name="Li X."/>
            <person name="Dhandapani V."/>
            <person name="Marshall H."/>
            <person name="Kissane S."/>
            <person name="Cuenca-Cambronero M."/>
            <person name="Asole G."/>
            <person name="Calvet F."/>
            <person name="Ruiz-Romero M."/>
            <person name="Marangio P."/>
            <person name="Guigo R."/>
            <person name="Rago D."/>
            <person name="Mirbahai L."/>
            <person name="Eastwood N."/>
            <person name="Colbourne J.K."/>
            <person name="Zhou J."/>
            <person name="Mallon E."/>
            <person name="Orsini L."/>
        </authorList>
    </citation>
    <scope>NUCLEOTIDE SEQUENCE [LARGE SCALE GENOMIC DNA]</scope>
    <source>
        <strain evidence="1">LRV0_1</strain>
    </source>
</reference>
<protein>
    <submittedName>
        <fullName evidence="1">Uncharacterized protein</fullName>
    </submittedName>
</protein>
<gene>
    <name evidence="1" type="ORF">OUZ56_022832</name>
</gene>
<accession>A0ABR0AXM0</accession>
<comment type="caution">
    <text evidence="1">The sequence shown here is derived from an EMBL/GenBank/DDBJ whole genome shotgun (WGS) entry which is preliminary data.</text>
</comment>